<gene>
    <name evidence="1" type="ORF">EAG_04429</name>
</gene>
<dbReference type="Proteomes" id="UP000000311">
    <property type="component" value="Unassembled WGS sequence"/>
</dbReference>
<dbReference type="AlphaFoldDB" id="E2AF86"/>
<sequence length="36" mass="4195">CVRDLDVKISYTGINNLRRQFIKVGKDNLKKDSRSN</sequence>
<organism evidence="2">
    <name type="scientific">Camponotus floridanus</name>
    <name type="common">Florida carpenter ant</name>
    <dbReference type="NCBI Taxonomy" id="104421"/>
    <lineage>
        <taxon>Eukaryota</taxon>
        <taxon>Metazoa</taxon>
        <taxon>Ecdysozoa</taxon>
        <taxon>Arthropoda</taxon>
        <taxon>Hexapoda</taxon>
        <taxon>Insecta</taxon>
        <taxon>Pterygota</taxon>
        <taxon>Neoptera</taxon>
        <taxon>Endopterygota</taxon>
        <taxon>Hymenoptera</taxon>
        <taxon>Apocrita</taxon>
        <taxon>Aculeata</taxon>
        <taxon>Formicoidea</taxon>
        <taxon>Formicidae</taxon>
        <taxon>Formicinae</taxon>
        <taxon>Camponotus</taxon>
    </lineage>
</organism>
<feature type="non-terminal residue" evidence="1">
    <location>
        <position position="1"/>
    </location>
</feature>
<name>E2AF86_CAMFO</name>
<evidence type="ECO:0000313" key="1">
    <source>
        <dbReference type="EMBL" id="EFN67905.1"/>
    </source>
</evidence>
<evidence type="ECO:0000313" key="2">
    <source>
        <dbReference type="Proteomes" id="UP000000311"/>
    </source>
</evidence>
<dbReference type="InParanoid" id="E2AF86"/>
<reference evidence="1 2" key="1">
    <citation type="journal article" date="2010" name="Science">
        <title>Genomic comparison of the ants Camponotus floridanus and Harpegnathos saltator.</title>
        <authorList>
            <person name="Bonasio R."/>
            <person name="Zhang G."/>
            <person name="Ye C."/>
            <person name="Mutti N.S."/>
            <person name="Fang X."/>
            <person name="Qin N."/>
            <person name="Donahue G."/>
            <person name="Yang P."/>
            <person name="Li Q."/>
            <person name="Li C."/>
            <person name="Zhang P."/>
            <person name="Huang Z."/>
            <person name="Berger S.L."/>
            <person name="Reinberg D."/>
            <person name="Wang J."/>
            <person name="Liebig J."/>
        </authorList>
    </citation>
    <scope>NUCLEOTIDE SEQUENCE [LARGE SCALE GENOMIC DNA]</scope>
    <source>
        <strain evidence="2">C129</strain>
    </source>
</reference>
<dbReference type="EMBL" id="GL439063">
    <property type="protein sequence ID" value="EFN67905.1"/>
    <property type="molecule type" value="Genomic_DNA"/>
</dbReference>
<keyword evidence="2" id="KW-1185">Reference proteome</keyword>
<accession>E2AF86</accession>
<feature type="non-terminal residue" evidence="1">
    <location>
        <position position="36"/>
    </location>
</feature>
<protein>
    <submittedName>
        <fullName evidence="1">Uncharacterized protein</fullName>
    </submittedName>
</protein>
<proteinExistence type="predicted"/>